<sequence>MREKERERERKSKNITQHSRLTQNSHILSTEYEDTRQAHTTLRKRKDRKPRNQIEETTQDREEGVQLIKIEEVEEIEKERKREEIEEEVIELERDSKGRLIRKQKQDEEKQINIEEEEETVDKIRKTLTPKRSNIGKDEMQLEEIEEFEVIKDQLLPSMVLNVSSQRTQVIPLDRTIEQAPGKPEFEKAKYTLNTVIALTEQMTSVHEKEIDQVTRVKPIERKASISISSIEPYSTTETTAHISTDDFSGSFKATSYEATPSVIMKESLLISETLAHDEGISNLTLTTPETSRKADVQVTVQEAATVRETIVNQSEIPTDDFITPLSAKAEDIVLPQISLSVYEIQEGLTEDKLEPVKTVLTKPRVNVNAIEPLMVEEIHSEDKPGKYYPELIVPTEIATETIISQRQHVTEEMNAPEKEGAYIPGRLPPSQTAQIGISYGNETAIIRHDLVQEREGEYIPERKVDSFEATPNVTFLEGVAISTIDTQQKEDDLTIEESKQVTADLNIVEIMSAVTIETMTSEKERDYHPEEKPTTKLAVTSISPLEIGSVTDTIVQESEGTYSVDQKPSEVLAETSVRPEEHILISQVQTADYPADLKDTLKYVSESGVVSIQLTEAKTVLETLTHDREASMKEDAKPEIHTIETVYDAVRGIEISQTTSIEKEAELKIFEMPESHRGKTVPTHPMISLEVQETQPENDLGEVTKEALPTAIAKIEAVSLQEMIVGETVAAEGIAPARKDKSPETMIAEISMNQIESLHTTMIVAGEKETEYLETTDVKSAFANTEYMTQVAPICEQVRTESPTEEYLVVDQPVSGKAYPSHVPIETISIVMQETAEKEDVYKADVKPEGKIANIELTETRPGASVLEIIPHDLENVYTPDTGPETHTVESSITGHIIASKAEILVEQSAGKISSDLPKSGKAIVQQEALEELIVTETNVGEAERIRDDDASPIKQNAAVQVCARSEKLTVTEVTTVLKEEELSVEKLPDKRKVVLDITEGHEIAETQEMILASTLSALKEEKPSQESANQLQSGLDVVQQMEVSVSEKESPLETDIKPDIKKVGITFQEGESLTIEITHPEDKEDIFDEKQAPKTAEVTIDVVTQNIASTFEIVSDVAPTELSAKPTQEARPKTTLLPFETAVAEEVQTRETEKPLHHMPVPEKRANFEFVMGEGLVVSSVTAGDKESTLAEMEKPQSKSAILDIPTHTVAEAAEVNATDNISELKREETISAMATTEHITHHSIVTSEMSTGDSEQPMLDFVKPDKKKVDVSFEEETSVTVIETIASDKEREYLKKPDIIGEKVITSFDAHKIAELTEVTPAIYLGDFDVKTPMRAAAKEERLPFESIVQSETVATETEIEFQDKPTKTDTAQISIDEIISATMSTEILGEKEDILRIPERPTEKRAGIQFAGHIIAEKSEVTPDSSAGELMETKPTSISAIFSSIPLEAIVATETQPTEAEAILAKDKIPSVAQADLSMIMEQSVQVSSVILEDKETEYKPKEIPKAKIAEKTLIETHGVAETTMQIANFSTGEIAIGEAPLAAIAIPDHIVFNPLMELQPIIQEEEGQFTPALIPENKTVNVNMEEGKAIASTAHITPADKESPYVAEKQPRKRVALFNIDATHSIAETTAVDIGHSTGKVAIEKPNMETVSSTREVYQSLLVTEGMIQDREKPFEDKFMPEVHKIELSVEEGKSVTSVTEIKMADKEAPLETLREDKSRSAFSVIIPGHEVAEKSEIIPSSSTGEMSEVVAPTKVTALIGQKPFETVQLTEQVLVERELNRIRETPLTKTKARVVLDENRFVAITESINAQDVEEEFAAKKLRQEAANLLMEGKEVAERMEINLREGLGELPVALKPIICEAHRTHSTLESIDVSETVPQEQGAIFSDKFKSDKRSAEISFVEGKSITVDHIVTQDKEETMNIPKYEESMAKIKLIKPGMDIAQKTQIFIEQNTGLVKPFEKVQAEAHVKQDAFQSIVVHEVPSAESEGTFDKYPKVIFSTAMPTFEEDHGVFITEITSGEVEASLREKKHEMSQTAVHTIVTEHGMIETTMVESRVDVPEQPPGYISIPQIATSARDTFESIIVNENIAEESEKTFDGLFKPATQKANIDVTEIKPLQVSETIVEDKEKVLDIASKRTEVKATTDINLFQTIEGSFVESIQSTRELSEEKPLPSQAKLIQTTVETIVRSETTPAEREDVFESKFQPERQKGKPQFESLTTVVITEIASNEIEDILPEAVTPKQHQAQSSLTGREAAEILQIVTANTTEDLARSTKLYEQKGKPGLEELSSVTVSEIISNEVEDVLASKIIPKDRKADFNISGREIAEIIQVTTISETDELATERPEEQKGNRQVDELIPLTISQVISNEAEEILVSAELPTGKIKAQPNLLGRDIAETILTVTMTNAEELVPKKETEKQKGKLSLDEFTPLTISQIESQEAEDILDSPKVPTERTAQTSLCGRDVAETTEITAISSLGKLVELQKPEIQKGKPNLGELLSLSITQIVSNEAEALLPSPEMPTEKMAQTNLSGRDVAETSQILMMMSTEELSKQVPPDERKGQVQVEELSSLTISQVLSHETEETFESRDAPSGLTAMPMMSGREIAETSQVLTVSNVEELSRLESPAKQKGKPRLDEFSSLMVSQVISTETETQLPSLEILDEKIATPRLSGREIAQKIEIVTAAAVENIPELKKKDDQKGKPDVEEMSCITVSEVIFTETEQELPTQDTPKSQKALPKLSSIEVAEMSEVLTVSNVEELAKSQVSEEHKGKLNLDELMPLSIFEVTYNEAEKGLSTPEEPTKQVAEKSLLGMRVAEKSQILASLTTEEMTESAKPLTKKIIPEQIPFESIEQIESIPHESERLLLPDKKTPSTTADVSFHVSEGVEIIQVTATEKEAKEVIRNLEEANQQIAEQSMPSMSVAEQSQVITSSITEDMTEFVKPEIKRIIPEQIPFESIQQMESISHEKESSLVPDKATSTATANVTFRVSEGVEIIQVTATEKETKEIMKSLEEATKQTAEQSMLSMRVAEQSQVIASSTTEEITESVKPEIKKIIPEQIPFESIQQIESILHESEHLLLPDKETPSTTADVSFRISESVEVIQVTATEKETKEVVKSLEEATKHIAEQSMLGMPVVEQSQVITSSTTEEMLESVKPEIKRIIPEQIPFESIQQIESIPHESERLLLPDKKAPSTTADVSFRVSEGVEVIQITATEKETKKDIKNLEETTKQTAEQTLLSMPVVEQSQVITSSTTEEMIASVKPEIKKIIPEQIPFESIQQIESIPHESERLLLPDKKTPSTTAEVSYRVSEGVEVIQITATEKETKETAKYVEEATEQTAEQSMLGMPVVEQSQVLTSLTTEEMLESVKPEIKKIIPEQIPFESIQQIESIPHESEHLLLPDKKTPSTTADVSFRVSEGVEVIQVTTTEKETKEDIKSLEVATKQIAEQTLLSMPVAEKTQVIATSTTEEILETSKPEIKTISPEQIPFESIQQIESITHESERSLLPEKMTPSTKAEVSFRVSEGVEVVQVTATEEETKEVTKNLEKAIKQIAEQKMQSIHVAEKSQVITSATTEEITESVKPETKRIIPEQIPFESIQQIESILHESERLLLLDKKTPSTTADVSFRVSEGVEVIQITATEKETKEDIKNLEEATKQTAEQSMLSMPVVEQSQVVTSSTTEDMIESVKPEIKKIIPEQIPFESIQQTESIPHESERLLLPDKKTPSTTAEISYRVSEGVEVVQVIATEKETKEVVQSLEEATKQTAEQSMLGMPVVEQSQVITSSTTKEMIESVKPEIKRIIPEQIPFESIQQIESIPHESEHLLLPDKKTPSTTADVSFRISEGVEVIQVTATEKETKEVVISLEEATKQIAEQSMLGMPVVEQSQVITSSTTEEMLEPVKPETKNIIPEQIPFESIQQIESISHESERLLLPDKRTLETTADVSFRVSEGVEVIQVTATEKETKEVIKYVEEPTKQTVEQNILSMSVAQKTQVVASLTTEEIVESIKPEIKKIMPEQIPFESIQQIEPISHESECSFVPDKGTTTATAEVLFRVSEGVEVIQVTTTEKETKEIIKNLEEATKQVAEQSILSMPVAQKSHVVASSSSEEMMEFVKPDVKKITPEQIPFESIQQMESIPHESERSLIAEKEAVSATAEVSFRISEGVQVTQITATEKEAKEVVKGLAKEVNAQADIIERKVALKTEIVPENVVSEFSVSKPESKTAYGVEDEKQGVIVTELQHITEIESNLPEPVIPVVSKLASTSIEADYMEKILGKYYTYRKIT</sequence>
<feature type="compositionally biased region" description="Basic and acidic residues" evidence="2">
    <location>
        <begin position="1"/>
        <end position="12"/>
    </location>
</feature>
<reference evidence="3 4" key="1">
    <citation type="journal article" date="2019" name="Philos. Trans. R. Soc. Lond., B, Biol. Sci.">
        <title>Ant behaviour and brain gene expression of defending hosts depend on the ecological success of the intruding social parasite.</title>
        <authorList>
            <person name="Kaur R."/>
            <person name="Stoldt M."/>
            <person name="Jongepier E."/>
            <person name="Feldmeyer B."/>
            <person name="Menzel F."/>
            <person name="Bornberg-Bauer E."/>
            <person name="Foitzik S."/>
        </authorList>
    </citation>
    <scope>NUCLEOTIDE SEQUENCE [LARGE SCALE GENOMIC DNA]</scope>
    <source>
        <tissue evidence="3">Whole body</tissue>
    </source>
</reference>
<feature type="coiled-coil region" evidence="1">
    <location>
        <begin position="3644"/>
        <end position="3671"/>
    </location>
</feature>
<feature type="coiled-coil region" evidence="1">
    <location>
        <begin position="3540"/>
        <end position="3567"/>
    </location>
</feature>
<dbReference type="STRING" id="300112.A0A4S2KHD9"/>
<evidence type="ECO:0000313" key="4">
    <source>
        <dbReference type="Proteomes" id="UP000310200"/>
    </source>
</evidence>
<feature type="region of interest" description="Disordered" evidence="2">
    <location>
        <begin position="2198"/>
        <end position="2218"/>
    </location>
</feature>
<keyword evidence="1" id="KW-0175">Coiled coil</keyword>
<evidence type="ECO:0000256" key="2">
    <source>
        <dbReference type="SAM" id="MobiDB-lite"/>
    </source>
</evidence>
<dbReference type="EMBL" id="QBLH01002486">
    <property type="protein sequence ID" value="TGZ48416.1"/>
    <property type="molecule type" value="Genomic_DNA"/>
</dbReference>
<gene>
    <name evidence="3" type="ORF">DBV15_02781</name>
</gene>
<evidence type="ECO:0000313" key="3">
    <source>
        <dbReference type="EMBL" id="TGZ48416.1"/>
    </source>
</evidence>
<feature type="compositionally biased region" description="Basic and acidic residues" evidence="2">
    <location>
        <begin position="50"/>
        <end position="63"/>
    </location>
</feature>
<accession>A0A4S2KHD9</accession>
<keyword evidence="4" id="KW-1185">Reference proteome</keyword>
<evidence type="ECO:0000256" key="1">
    <source>
        <dbReference type="SAM" id="Coils"/>
    </source>
</evidence>
<proteinExistence type="predicted"/>
<feature type="compositionally biased region" description="Polar residues" evidence="2">
    <location>
        <begin position="14"/>
        <end position="28"/>
    </location>
</feature>
<feature type="region of interest" description="Disordered" evidence="2">
    <location>
        <begin position="1"/>
        <end position="63"/>
    </location>
</feature>
<organism evidence="3 4">
    <name type="scientific">Temnothorax longispinosus</name>
    <dbReference type="NCBI Taxonomy" id="300112"/>
    <lineage>
        <taxon>Eukaryota</taxon>
        <taxon>Metazoa</taxon>
        <taxon>Ecdysozoa</taxon>
        <taxon>Arthropoda</taxon>
        <taxon>Hexapoda</taxon>
        <taxon>Insecta</taxon>
        <taxon>Pterygota</taxon>
        <taxon>Neoptera</taxon>
        <taxon>Endopterygota</taxon>
        <taxon>Hymenoptera</taxon>
        <taxon>Apocrita</taxon>
        <taxon>Aculeata</taxon>
        <taxon>Formicoidea</taxon>
        <taxon>Formicidae</taxon>
        <taxon>Myrmicinae</taxon>
        <taxon>Temnothorax</taxon>
    </lineage>
</organism>
<feature type="compositionally biased region" description="Basic and acidic residues" evidence="2">
    <location>
        <begin position="2200"/>
        <end position="2217"/>
    </location>
</feature>
<comment type="caution">
    <text evidence="3">The sequence shown here is derived from an EMBL/GenBank/DDBJ whole genome shotgun (WGS) entry which is preliminary data.</text>
</comment>
<dbReference type="Proteomes" id="UP000310200">
    <property type="component" value="Unassembled WGS sequence"/>
</dbReference>
<protein>
    <submittedName>
        <fullName evidence="3">Titin</fullName>
    </submittedName>
</protein>
<feature type="coiled-coil region" evidence="1">
    <location>
        <begin position="2895"/>
        <end position="2922"/>
    </location>
</feature>
<name>A0A4S2KHD9_9HYME</name>
<feature type="coiled-coil region" evidence="1">
    <location>
        <begin position="68"/>
        <end position="95"/>
    </location>
</feature>